<keyword evidence="2" id="KW-1133">Transmembrane helix</keyword>
<feature type="region of interest" description="Disordered" evidence="1">
    <location>
        <begin position="88"/>
        <end position="142"/>
    </location>
</feature>
<evidence type="ECO:0000313" key="3">
    <source>
        <dbReference type="EMBL" id="KAH7238712.1"/>
    </source>
</evidence>
<gene>
    <name evidence="3" type="ORF">BKA59DRAFT_482918</name>
</gene>
<feature type="transmembrane region" description="Helical" evidence="2">
    <location>
        <begin position="44"/>
        <end position="67"/>
    </location>
</feature>
<dbReference type="EMBL" id="JAGPXF010000006">
    <property type="protein sequence ID" value="KAH7238712.1"/>
    <property type="molecule type" value="Genomic_DNA"/>
</dbReference>
<proteinExistence type="predicted"/>
<sequence>MMIAFSCLVIPLLVLEGCWVYLLYCKLVSLLFSLSMDDPWKPYFLWTIYLLLVTAFSVFAAATWTFLAARLLKVQVSYIRALINLPTSPNGSEAEKSRSRSPAPWQSLAPPNTPESAVYGASSTAIRPSRTPEPASSTLPYNPKMTPLHRQSLSTAAFFVQAYNQVPAGSPTPRPDSQDSSFCEADNLADRSATTILPAARVPNRASSEYREWWEFLRGSTTTPDMSPPASPRLPATATSSTPPTCVQKDSEGADVAADVEDAPMERPSIPVPSRTFRAPVSPYTTRFPERARGWSASSYPGSNGNRRCT</sequence>
<reference evidence="3" key="1">
    <citation type="journal article" date="2021" name="Nat. Commun.">
        <title>Genetic determinants of endophytism in the Arabidopsis root mycobiome.</title>
        <authorList>
            <person name="Mesny F."/>
            <person name="Miyauchi S."/>
            <person name="Thiergart T."/>
            <person name="Pickel B."/>
            <person name="Atanasova L."/>
            <person name="Karlsson M."/>
            <person name="Huettel B."/>
            <person name="Barry K.W."/>
            <person name="Haridas S."/>
            <person name="Chen C."/>
            <person name="Bauer D."/>
            <person name="Andreopoulos W."/>
            <person name="Pangilinan J."/>
            <person name="LaButti K."/>
            <person name="Riley R."/>
            <person name="Lipzen A."/>
            <person name="Clum A."/>
            <person name="Drula E."/>
            <person name="Henrissat B."/>
            <person name="Kohler A."/>
            <person name="Grigoriev I.V."/>
            <person name="Martin F.M."/>
            <person name="Hacquard S."/>
        </authorList>
    </citation>
    <scope>NUCLEOTIDE SEQUENCE</scope>
    <source>
        <strain evidence="3">MPI-SDFR-AT-0068</strain>
    </source>
</reference>
<feature type="compositionally biased region" description="Polar residues" evidence="1">
    <location>
        <begin position="296"/>
        <end position="310"/>
    </location>
</feature>
<dbReference type="Proteomes" id="UP000813427">
    <property type="component" value="Unassembled WGS sequence"/>
</dbReference>
<protein>
    <submittedName>
        <fullName evidence="3">Uncharacterized protein</fullName>
    </submittedName>
</protein>
<keyword evidence="4" id="KW-1185">Reference proteome</keyword>
<evidence type="ECO:0000313" key="4">
    <source>
        <dbReference type="Proteomes" id="UP000813427"/>
    </source>
</evidence>
<evidence type="ECO:0000256" key="2">
    <source>
        <dbReference type="SAM" id="Phobius"/>
    </source>
</evidence>
<accession>A0A8K0RR23</accession>
<keyword evidence="2" id="KW-0812">Transmembrane</keyword>
<organism evidence="3 4">
    <name type="scientific">Fusarium tricinctum</name>
    <dbReference type="NCBI Taxonomy" id="61284"/>
    <lineage>
        <taxon>Eukaryota</taxon>
        <taxon>Fungi</taxon>
        <taxon>Dikarya</taxon>
        <taxon>Ascomycota</taxon>
        <taxon>Pezizomycotina</taxon>
        <taxon>Sordariomycetes</taxon>
        <taxon>Hypocreomycetidae</taxon>
        <taxon>Hypocreales</taxon>
        <taxon>Nectriaceae</taxon>
        <taxon>Fusarium</taxon>
        <taxon>Fusarium tricinctum species complex</taxon>
    </lineage>
</organism>
<feature type="region of interest" description="Disordered" evidence="1">
    <location>
        <begin position="221"/>
        <end position="310"/>
    </location>
</feature>
<name>A0A8K0RR23_9HYPO</name>
<feature type="compositionally biased region" description="Low complexity" evidence="1">
    <location>
        <begin position="233"/>
        <end position="245"/>
    </location>
</feature>
<evidence type="ECO:0000256" key="1">
    <source>
        <dbReference type="SAM" id="MobiDB-lite"/>
    </source>
</evidence>
<dbReference type="AlphaFoldDB" id="A0A8K0RR23"/>
<keyword evidence="2" id="KW-0472">Membrane</keyword>
<comment type="caution">
    <text evidence="3">The sequence shown here is derived from an EMBL/GenBank/DDBJ whole genome shotgun (WGS) entry which is preliminary data.</text>
</comment>